<dbReference type="Pfam" id="PF01408">
    <property type="entry name" value="GFO_IDH_MocA"/>
    <property type="match status" value="1"/>
</dbReference>
<dbReference type="CDD" id="cd11616">
    <property type="entry name" value="SAF_DH_OX_like"/>
    <property type="match status" value="1"/>
</dbReference>
<dbReference type="InterPro" id="IPR013974">
    <property type="entry name" value="SAF"/>
</dbReference>
<dbReference type="PANTHER" id="PTHR37850">
    <property type="entry name" value="STRU PROTEIN"/>
    <property type="match status" value="1"/>
</dbReference>
<dbReference type="Gene3D" id="3.40.50.720">
    <property type="entry name" value="NAD(P)-binding Rossmann-like Domain"/>
    <property type="match status" value="1"/>
</dbReference>
<protein>
    <submittedName>
        <fullName evidence="2">Saf domain-containing protein</fullName>
    </submittedName>
</protein>
<dbReference type="OrthoDB" id="3447202at2759"/>
<dbReference type="EMBL" id="JAPZBU010000006">
    <property type="protein sequence ID" value="KAJ5398234.1"/>
    <property type="molecule type" value="Genomic_DNA"/>
</dbReference>
<dbReference type="Pfam" id="PF08666">
    <property type="entry name" value="SAF"/>
    <property type="match status" value="1"/>
</dbReference>
<keyword evidence="3" id="KW-1185">Reference proteome</keyword>
<dbReference type="InterPro" id="IPR048423">
    <property type="entry name" value="DRL_cat"/>
</dbReference>
<dbReference type="RefSeq" id="XP_056490286.1">
    <property type="nucleotide sequence ID" value="XM_056630984.1"/>
</dbReference>
<dbReference type="AlphaFoldDB" id="A0A9W9W3W2"/>
<proteinExistence type="predicted"/>
<evidence type="ECO:0000313" key="3">
    <source>
        <dbReference type="Proteomes" id="UP001147747"/>
    </source>
</evidence>
<evidence type="ECO:0000313" key="2">
    <source>
        <dbReference type="EMBL" id="KAJ5398234.1"/>
    </source>
</evidence>
<reference evidence="2" key="2">
    <citation type="journal article" date="2023" name="IMA Fungus">
        <title>Comparative genomic study of the Penicillium genus elucidates a diverse pangenome and 15 lateral gene transfer events.</title>
        <authorList>
            <person name="Petersen C."/>
            <person name="Sorensen T."/>
            <person name="Nielsen M.R."/>
            <person name="Sondergaard T.E."/>
            <person name="Sorensen J.L."/>
            <person name="Fitzpatrick D.A."/>
            <person name="Frisvad J.C."/>
            <person name="Nielsen K.L."/>
        </authorList>
    </citation>
    <scope>NUCLEOTIDE SEQUENCE</scope>
    <source>
        <strain evidence="2">IBT 29677</strain>
    </source>
</reference>
<feature type="domain" description="SAF" evidence="1">
    <location>
        <begin position="365"/>
        <end position="430"/>
    </location>
</feature>
<gene>
    <name evidence="2" type="ORF">N7509_006347</name>
</gene>
<evidence type="ECO:0000259" key="1">
    <source>
        <dbReference type="SMART" id="SM00858"/>
    </source>
</evidence>
<dbReference type="GeneID" id="81369964"/>
<dbReference type="InterPro" id="IPR036291">
    <property type="entry name" value="NAD(P)-bd_dom_sf"/>
</dbReference>
<accession>A0A9W9W3W2</accession>
<dbReference type="SUPFAM" id="SSF51735">
    <property type="entry name" value="NAD(P)-binding Rossmann-fold domains"/>
    <property type="match status" value="1"/>
</dbReference>
<comment type="caution">
    <text evidence="2">The sequence shown here is derived from an EMBL/GenBank/DDBJ whole genome shotgun (WGS) entry which is preliminary data.</text>
</comment>
<organism evidence="2 3">
    <name type="scientific">Penicillium cosmopolitanum</name>
    <dbReference type="NCBI Taxonomy" id="1131564"/>
    <lineage>
        <taxon>Eukaryota</taxon>
        <taxon>Fungi</taxon>
        <taxon>Dikarya</taxon>
        <taxon>Ascomycota</taxon>
        <taxon>Pezizomycotina</taxon>
        <taxon>Eurotiomycetes</taxon>
        <taxon>Eurotiomycetidae</taxon>
        <taxon>Eurotiales</taxon>
        <taxon>Aspergillaceae</taxon>
        <taxon>Penicillium</taxon>
    </lineage>
</organism>
<dbReference type="Proteomes" id="UP001147747">
    <property type="component" value="Unassembled WGS sequence"/>
</dbReference>
<reference evidence="2" key="1">
    <citation type="submission" date="2022-12" db="EMBL/GenBank/DDBJ databases">
        <authorList>
            <person name="Petersen C."/>
        </authorList>
    </citation>
    <scope>NUCLEOTIDE SEQUENCE</scope>
    <source>
        <strain evidence="2">IBT 29677</strain>
    </source>
</reference>
<dbReference type="Pfam" id="PF21135">
    <property type="entry name" value="DRL_cat"/>
    <property type="match status" value="1"/>
</dbReference>
<dbReference type="PANTHER" id="PTHR37850:SF3">
    <property type="entry name" value="BLR7815 PROTEIN"/>
    <property type="match status" value="1"/>
</dbReference>
<name>A0A9W9W3W2_9EURO</name>
<dbReference type="SMART" id="SM00858">
    <property type="entry name" value="SAF"/>
    <property type="match status" value="1"/>
</dbReference>
<dbReference type="InterPro" id="IPR000683">
    <property type="entry name" value="Gfo/Idh/MocA-like_OxRdtase_N"/>
</dbReference>
<dbReference type="GO" id="GO:0000166">
    <property type="term" value="F:nucleotide binding"/>
    <property type="evidence" value="ECO:0007669"/>
    <property type="project" value="InterPro"/>
</dbReference>
<sequence length="463" mass="50137">MTNLSTKLAQLEESGSPIQVGIIGAGKFGSMFISQSHRTKGIRLAGIADLSAQRALDALKKTGFPEDKYDISATLSIENGIKSNKTAITTDSAQLIATPGIDVILEVTGNPAAGVRHALLCCEHKKHIVMINVEADVLAGPLLTRKAKEAGIIYSMAYGDQPALIAEMVDWARTAGFNVVCAGKGTKHLPQYHYSTPDTIWTHYGFTEEQLASGDFNPQMFNSFLDGTKSALEMSAVANGCDLSPPTNGLEFLPCGTHDLPNVLKPKSEGGQLEKYGTVEVVSCLEKDSRAVFNDLRWGVYVVIEAPGPYQRDCFAQYGLKTDSTGRFAAQFKPYHLIGLELGISIATIMCRGEPTGQCKTFASDVVATAKRDLKVGEKLDGEGGFMVYGKLMPAEASLAIEGLPIGLAHGLVLKRNVQKDEGLSWQDVEFSERSQAVAVRREMEAIYREEFRLKTKVTNGVH</sequence>